<sequence length="105" mass="11240">MAVATAETTQADWVSTMLFDRGYLARIRGEGIKVYLAIIEAADGHSDRSVTISLNRLMERTGLSCPAVLDGLGRLEALGLVVSTTRQRGKVKTYYIPGPSEGPAG</sequence>
<dbReference type="SUPFAM" id="SSF46785">
    <property type="entry name" value="Winged helix' DNA-binding domain"/>
    <property type="match status" value="1"/>
</dbReference>
<dbReference type="Gene3D" id="1.10.10.10">
    <property type="entry name" value="Winged helix-like DNA-binding domain superfamily/Winged helix DNA-binding domain"/>
    <property type="match status" value="1"/>
</dbReference>
<dbReference type="OrthoDB" id="281953at2"/>
<organism evidence="1 2">
    <name type="scientific">Aquisphaera giovannonii</name>
    <dbReference type="NCBI Taxonomy" id="406548"/>
    <lineage>
        <taxon>Bacteria</taxon>
        <taxon>Pseudomonadati</taxon>
        <taxon>Planctomycetota</taxon>
        <taxon>Planctomycetia</taxon>
        <taxon>Isosphaerales</taxon>
        <taxon>Isosphaeraceae</taxon>
        <taxon>Aquisphaera</taxon>
    </lineage>
</organism>
<dbReference type="RefSeq" id="WP_148595125.1">
    <property type="nucleotide sequence ID" value="NZ_CP042997.1"/>
</dbReference>
<dbReference type="KEGG" id="agv:OJF2_38520"/>
<dbReference type="AlphaFoldDB" id="A0A5B9W552"/>
<dbReference type="Proteomes" id="UP000324233">
    <property type="component" value="Chromosome"/>
</dbReference>
<keyword evidence="2" id="KW-1185">Reference proteome</keyword>
<evidence type="ECO:0000313" key="2">
    <source>
        <dbReference type="Proteomes" id="UP000324233"/>
    </source>
</evidence>
<gene>
    <name evidence="1" type="ORF">OJF2_38520</name>
</gene>
<proteinExistence type="predicted"/>
<evidence type="ECO:0008006" key="3">
    <source>
        <dbReference type="Google" id="ProtNLM"/>
    </source>
</evidence>
<reference evidence="1 2" key="1">
    <citation type="submission" date="2019-08" db="EMBL/GenBank/DDBJ databases">
        <title>Deep-cultivation of Planctomycetes and their phenomic and genomic characterization uncovers novel biology.</title>
        <authorList>
            <person name="Wiegand S."/>
            <person name="Jogler M."/>
            <person name="Boedeker C."/>
            <person name="Pinto D."/>
            <person name="Vollmers J."/>
            <person name="Rivas-Marin E."/>
            <person name="Kohn T."/>
            <person name="Peeters S.H."/>
            <person name="Heuer A."/>
            <person name="Rast P."/>
            <person name="Oberbeckmann S."/>
            <person name="Bunk B."/>
            <person name="Jeske O."/>
            <person name="Meyerdierks A."/>
            <person name="Storesund J.E."/>
            <person name="Kallscheuer N."/>
            <person name="Luecker S."/>
            <person name="Lage O.M."/>
            <person name="Pohl T."/>
            <person name="Merkel B.J."/>
            <person name="Hornburger P."/>
            <person name="Mueller R.-W."/>
            <person name="Bruemmer F."/>
            <person name="Labrenz M."/>
            <person name="Spormann A.M."/>
            <person name="Op den Camp H."/>
            <person name="Overmann J."/>
            <person name="Amann R."/>
            <person name="Jetten M.S.M."/>
            <person name="Mascher T."/>
            <person name="Medema M.H."/>
            <person name="Devos D.P."/>
            <person name="Kaster A.-K."/>
            <person name="Ovreas L."/>
            <person name="Rohde M."/>
            <person name="Galperin M.Y."/>
            <person name="Jogler C."/>
        </authorList>
    </citation>
    <scope>NUCLEOTIDE SEQUENCE [LARGE SCALE GENOMIC DNA]</scope>
    <source>
        <strain evidence="1 2">OJF2</strain>
    </source>
</reference>
<name>A0A5B9W552_9BACT</name>
<dbReference type="InterPro" id="IPR036390">
    <property type="entry name" value="WH_DNA-bd_sf"/>
</dbReference>
<protein>
    <recommendedName>
        <fullName evidence="3">MarR family protein</fullName>
    </recommendedName>
</protein>
<dbReference type="InterPro" id="IPR036388">
    <property type="entry name" value="WH-like_DNA-bd_sf"/>
</dbReference>
<evidence type="ECO:0000313" key="1">
    <source>
        <dbReference type="EMBL" id="QEH35304.1"/>
    </source>
</evidence>
<dbReference type="EMBL" id="CP042997">
    <property type="protein sequence ID" value="QEH35304.1"/>
    <property type="molecule type" value="Genomic_DNA"/>
</dbReference>
<accession>A0A5B9W552</accession>